<dbReference type="InterPro" id="IPR039300">
    <property type="entry name" value="JASON"/>
</dbReference>
<feature type="compositionally biased region" description="Basic and acidic residues" evidence="1">
    <location>
        <begin position="74"/>
        <end position="91"/>
    </location>
</feature>
<feature type="region of interest" description="Disordered" evidence="1">
    <location>
        <begin position="129"/>
        <end position="163"/>
    </location>
</feature>
<dbReference type="Proteomes" id="UP001227230">
    <property type="component" value="Chromosome 14"/>
</dbReference>
<dbReference type="PANTHER" id="PTHR33318:SF22">
    <property type="entry name" value="SUPPRESSOR PROTEIN SRP40-LIKE ISOFORM X1"/>
    <property type="match status" value="1"/>
</dbReference>
<dbReference type="EMBL" id="CP126661">
    <property type="protein sequence ID" value="WKA03397.1"/>
    <property type="molecule type" value="Genomic_DNA"/>
</dbReference>
<name>A0ABY9D766_VITVI</name>
<sequence>MTARDPTILQRLHFQNPKNMNGYVSLSALLLLKQNPPFFLDNQWLLMGCFFACFGTSKHRKSKKSSNPILSGVQKHEARKFPEPIKQEKIENPISPIPESKEKVEDHLSCHSKKKATFDLNVKSEEENFLKESSNDLVESNEKKVGEKKEETPKSESFSDSFIPTVMSYPSNHRYQNCRDSDSELEDLELQVKELDDNDIDEDNYEGEAAIKEESSESLFSLSIESRKQVYEAEIDEKEINSPMPKPVVACESKTGELKGNIRDRSQYVDSVLKPVENLSQWKTVKARAAPPVTHHAKENIMQDLNIVPIRLEPSFKPLAHSRKLDADHPKPVDEDTAVDASLSSWLVGLETTPNSRTSTVSVGNSPSEGAKSPRKQEDRPILGAMTVEELKQLSASSSPRRSPRRSPSPDEVPIIGTVGSYWSHTGQTMATAPSSCCQGILSTRGTYIEEKRVKWNSTQFERMLGRALDRGAAEV</sequence>
<protein>
    <recommendedName>
        <fullName evidence="4">Protein JASON</fullName>
    </recommendedName>
</protein>
<gene>
    <name evidence="2" type="ORF">VitviT2T_021508</name>
</gene>
<accession>A0ABY9D766</accession>
<feature type="region of interest" description="Disordered" evidence="1">
    <location>
        <begin position="59"/>
        <end position="108"/>
    </location>
</feature>
<evidence type="ECO:0000313" key="2">
    <source>
        <dbReference type="EMBL" id="WKA03397.1"/>
    </source>
</evidence>
<dbReference type="PANTHER" id="PTHR33318">
    <property type="entry name" value="ASPARTYL/GLUTAMYL-TRNA(ASN/GLN) AMIDOTRANSFERASE SUBUNIT"/>
    <property type="match status" value="1"/>
</dbReference>
<feature type="compositionally biased region" description="Basic and acidic residues" evidence="1">
    <location>
        <begin position="99"/>
        <end position="108"/>
    </location>
</feature>
<feature type="compositionally biased region" description="Basic and acidic residues" evidence="1">
    <location>
        <begin position="129"/>
        <end position="154"/>
    </location>
</feature>
<keyword evidence="3" id="KW-1185">Reference proteome</keyword>
<feature type="compositionally biased region" description="Polar residues" evidence="1">
    <location>
        <begin position="354"/>
        <end position="368"/>
    </location>
</feature>
<evidence type="ECO:0000256" key="1">
    <source>
        <dbReference type="SAM" id="MobiDB-lite"/>
    </source>
</evidence>
<reference evidence="2 3" key="1">
    <citation type="journal article" date="2023" name="Hortic Res">
        <title>The complete reference genome for grapevine (Vitis vinifera L.) genetics and breeding.</title>
        <authorList>
            <person name="Shi X."/>
            <person name="Cao S."/>
            <person name="Wang X."/>
            <person name="Huang S."/>
            <person name="Wang Y."/>
            <person name="Liu Z."/>
            <person name="Liu W."/>
            <person name="Leng X."/>
            <person name="Peng Y."/>
            <person name="Wang N."/>
            <person name="Wang Y."/>
            <person name="Ma Z."/>
            <person name="Xu X."/>
            <person name="Zhang F."/>
            <person name="Xue H."/>
            <person name="Zhong H."/>
            <person name="Wang Y."/>
            <person name="Zhang K."/>
            <person name="Velt A."/>
            <person name="Avia K."/>
            <person name="Holtgrawe D."/>
            <person name="Grimplet J."/>
            <person name="Matus J.T."/>
            <person name="Ware D."/>
            <person name="Wu X."/>
            <person name="Wang H."/>
            <person name="Liu C."/>
            <person name="Fang Y."/>
            <person name="Rustenholz C."/>
            <person name="Cheng Z."/>
            <person name="Xiao H."/>
            <person name="Zhou Y."/>
        </authorList>
    </citation>
    <scope>NUCLEOTIDE SEQUENCE [LARGE SCALE GENOMIC DNA]</scope>
    <source>
        <strain evidence="3">cv. Pinot noir / PN40024</strain>
        <tissue evidence="2">Leaf</tissue>
    </source>
</reference>
<proteinExistence type="predicted"/>
<feature type="region of interest" description="Disordered" evidence="1">
    <location>
        <begin position="354"/>
        <end position="416"/>
    </location>
</feature>
<organism evidence="2 3">
    <name type="scientific">Vitis vinifera</name>
    <name type="common">Grape</name>
    <dbReference type="NCBI Taxonomy" id="29760"/>
    <lineage>
        <taxon>Eukaryota</taxon>
        <taxon>Viridiplantae</taxon>
        <taxon>Streptophyta</taxon>
        <taxon>Embryophyta</taxon>
        <taxon>Tracheophyta</taxon>
        <taxon>Spermatophyta</taxon>
        <taxon>Magnoliopsida</taxon>
        <taxon>eudicotyledons</taxon>
        <taxon>Gunneridae</taxon>
        <taxon>Pentapetalae</taxon>
        <taxon>rosids</taxon>
        <taxon>Vitales</taxon>
        <taxon>Vitaceae</taxon>
        <taxon>Viteae</taxon>
        <taxon>Vitis</taxon>
    </lineage>
</organism>
<evidence type="ECO:0000313" key="3">
    <source>
        <dbReference type="Proteomes" id="UP001227230"/>
    </source>
</evidence>
<evidence type="ECO:0008006" key="4">
    <source>
        <dbReference type="Google" id="ProtNLM"/>
    </source>
</evidence>